<keyword evidence="1" id="KW-0812">Transmembrane</keyword>
<keyword evidence="1" id="KW-1133">Transmembrane helix</keyword>
<evidence type="ECO:0000313" key="3">
    <source>
        <dbReference type="Proteomes" id="UP001328107"/>
    </source>
</evidence>
<feature type="transmembrane region" description="Helical" evidence="1">
    <location>
        <begin position="16"/>
        <end position="38"/>
    </location>
</feature>
<accession>A0AAN5CBM5</accession>
<organism evidence="2 3">
    <name type="scientific">Pristionchus mayeri</name>
    <dbReference type="NCBI Taxonomy" id="1317129"/>
    <lineage>
        <taxon>Eukaryota</taxon>
        <taxon>Metazoa</taxon>
        <taxon>Ecdysozoa</taxon>
        <taxon>Nematoda</taxon>
        <taxon>Chromadorea</taxon>
        <taxon>Rhabditida</taxon>
        <taxon>Rhabditina</taxon>
        <taxon>Diplogasteromorpha</taxon>
        <taxon>Diplogasteroidea</taxon>
        <taxon>Neodiplogasteridae</taxon>
        <taxon>Pristionchus</taxon>
    </lineage>
</organism>
<proteinExistence type="predicted"/>
<dbReference type="Proteomes" id="UP001328107">
    <property type="component" value="Unassembled WGS sequence"/>
</dbReference>
<name>A0AAN5CBM5_9BILA</name>
<gene>
    <name evidence="2" type="ORF">PMAYCL1PPCAC_07427</name>
</gene>
<feature type="non-terminal residue" evidence="2">
    <location>
        <position position="63"/>
    </location>
</feature>
<reference evidence="3" key="1">
    <citation type="submission" date="2022-10" db="EMBL/GenBank/DDBJ databases">
        <title>Genome assembly of Pristionchus species.</title>
        <authorList>
            <person name="Yoshida K."/>
            <person name="Sommer R.J."/>
        </authorList>
    </citation>
    <scope>NUCLEOTIDE SEQUENCE [LARGE SCALE GENOMIC DNA]</scope>
    <source>
        <strain evidence="3">RS5460</strain>
    </source>
</reference>
<dbReference type="EMBL" id="BTRK01000002">
    <property type="protein sequence ID" value="GMR37232.1"/>
    <property type="molecule type" value="Genomic_DNA"/>
</dbReference>
<evidence type="ECO:0000313" key="2">
    <source>
        <dbReference type="EMBL" id="GMR37232.1"/>
    </source>
</evidence>
<keyword evidence="3" id="KW-1185">Reference proteome</keyword>
<comment type="caution">
    <text evidence="2">The sequence shown here is derived from an EMBL/GenBank/DDBJ whole genome shotgun (WGS) entry which is preliminary data.</text>
</comment>
<protein>
    <submittedName>
        <fullName evidence="2">Uncharacterized protein</fullName>
    </submittedName>
</protein>
<dbReference type="AlphaFoldDB" id="A0AAN5CBM5"/>
<keyword evidence="1" id="KW-0472">Membrane</keyword>
<evidence type="ECO:0000256" key="1">
    <source>
        <dbReference type="SAM" id="Phobius"/>
    </source>
</evidence>
<sequence length="63" mass="7269">MNRSCELQIHPFYDGFSTITLLFTGICATIFVSIFVWCATDMIKLHKEVCRSEAALSLLRRRN</sequence>